<dbReference type="RefSeq" id="WP_047812891.1">
    <property type="nucleotide sequence ID" value="NZ_LECT01000007.1"/>
</dbReference>
<protein>
    <submittedName>
        <fullName evidence="2">Signal peptide and transmembrane protein</fullName>
    </submittedName>
</protein>
<reference evidence="2" key="1">
    <citation type="submission" date="2015-05" db="EMBL/GenBank/DDBJ databases">
        <title>Permanent draft genome of Rhodopirellula islandicus K833.</title>
        <authorList>
            <person name="Kizina J."/>
            <person name="Richter M."/>
            <person name="Glockner F.O."/>
            <person name="Harder J."/>
        </authorList>
    </citation>
    <scope>NUCLEOTIDE SEQUENCE [LARGE SCALE GENOMIC DNA]</scope>
    <source>
        <strain evidence="2">K833</strain>
    </source>
</reference>
<dbReference type="PATRIC" id="fig|595434.4.peg.865"/>
<keyword evidence="2" id="KW-0812">Transmembrane</keyword>
<keyword evidence="3" id="KW-1185">Reference proteome</keyword>
<dbReference type="OrthoDB" id="9939441at2"/>
<evidence type="ECO:0000313" key="3">
    <source>
        <dbReference type="Proteomes" id="UP000036367"/>
    </source>
</evidence>
<feature type="chain" id="PRO_5005248273" evidence="1">
    <location>
        <begin position="26"/>
        <end position="61"/>
    </location>
</feature>
<name>A0A0J1BKN6_RHOIS</name>
<dbReference type="AlphaFoldDB" id="A0A0J1BKN6"/>
<feature type="signal peptide" evidence="1">
    <location>
        <begin position="1"/>
        <end position="25"/>
    </location>
</feature>
<accession>A0A0J1BKN6</accession>
<sequence length="61" mass="6637">MSRTPSSNRSFALLSLIALSLFCIGCDSGESTVIQQPTDAAQEMEDYESMINSSTKEPYGK</sequence>
<evidence type="ECO:0000313" key="2">
    <source>
        <dbReference type="EMBL" id="KLU07096.1"/>
    </source>
</evidence>
<keyword evidence="2" id="KW-0472">Membrane</keyword>
<organism evidence="2 3">
    <name type="scientific">Rhodopirellula islandica</name>
    <dbReference type="NCBI Taxonomy" id="595434"/>
    <lineage>
        <taxon>Bacteria</taxon>
        <taxon>Pseudomonadati</taxon>
        <taxon>Planctomycetota</taxon>
        <taxon>Planctomycetia</taxon>
        <taxon>Pirellulales</taxon>
        <taxon>Pirellulaceae</taxon>
        <taxon>Rhodopirellula</taxon>
    </lineage>
</organism>
<evidence type="ECO:0000256" key="1">
    <source>
        <dbReference type="SAM" id="SignalP"/>
    </source>
</evidence>
<dbReference type="Proteomes" id="UP000036367">
    <property type="component" value="Unassembled WGS sequence"/>
</dbReference>
<proteinExistence type="predicted"/>
<gene>
    <name evidence="2" type="ORF">RISK_000897</name>
</gene>
<keyword evidence="1" id="KW-0732">Signal</keyword>
<comment type="caution">
    <text evidence="2">The sequence shown here is derived from an EMBL/GenBank/DDBJ whole genome shotgun (WGS) entry which is preliminary data.</text>
</comment>
<dbReference type="EMBL" id="LECT01000007">
    <property type="protein sequence ID" value="KLU07096.1"/>
    <property type="molecule type" value="Genomic_DNA"/>
</dbReference>